<dbReference type="Proteomes" id="UP001595880">
    <property type="component" value="Unassembled WGS sequence"/>
</dbReference>
<sequence length="53" mass="5968">MKKKWLSILFLAIFSTSVLTACAEDGDDTENPEQEENQTEENTDDATEEEATE</sequence>
<reference evidence="4" key="1">
    <citation type="journal article" date="2019" name="Int. J. Syst. Evol. Microbiol.">
        <title>The Global Catalogue of Microorganisms (GCM) 10K type strain sequencing project: providing services to taxonomists for standard genome sequencing and annotation.</title>
        <authorList>
            <consortium name="The Broad Institute Genomics Platform"/>
            <consortium name="The Broad Institute Genome Sequencing Center for Infectious Disease"/>
            <person name="Wu L."/>
            <person name="Ma J."/>
        </authorList>
    </citation>
    <scope>NUCLEOTIDE SEQUENCE [LARGE SCALE GENOMIC DNA]</scope>
    <source>
        <strain evidence="4">KACC 14058</strain>
    </source>
</reference>
<evidence type="ECO:0000313" key="4">
    <source>
        <dbReference type="Proteomes" id="UP001595880"/>
    </source>
</evidence>
<evidence type="ECO:0000256" key="2">
    <source>
        <dbReference type="SAM" id="SignalP"/>
    </source>
</evidence>
<organism evidence="3 4">
    <name type="scientific">Gracilibacillus marinus</name>
    <dbReference type="NCBI Taxonomy" id="630535"/>
    <lineage>
        <taxon>Bacteria</taxon>
        <taxon>Bacillati</taxon>
        <taxon>Bacillota</taxon>
        <taxon>Bacilli</taxon>
        <taxon>Bacillales</taxon>
        <taxon>Bacillaceae</taxon>
        <taxon>Gracilibacillus</taxon>
    </lineage>
</organism>
<dbReference type="EMBL" id="JBHSDV010000004">
    <property type="protein sequence ID" value="MFC4388700.1"/>
    <property type="molecule type" value="Genomic_DNA"/>
</dbReference>
<keyword evidence="4" id="KW-1185">Reference proteome</keyword>
<accession>A0ABV8VYL3</accession>
<feature type="compositionally biased region" description="Acidic residues" evidence="1">
    <location>
        <begin position="24"/>
        <end position="53"/>
    </location>
</feature>
<comment type="caution">
    <text evidence="3">The sequence shown here is derived from an EMBL/GenBank/DDBJ whole genome shotgun (WGS) entry which is preliminary data.</text>
</comment>
<feature type="region of interest" description="Disordered" evidence="1">
    <location>
        <begin position="23"/>
        <end position="53"/>
    </location>
</feature>
<feature type="signal peptide" evidence="2">
    <location>
        <begin position="1"/>
        <end position="23"/>
    </location>
</feature>
<name>A0ABV8VYL3_9BACI</name>
<evidence type="ECO:0000313" key="3">
    <source>
        <dbReference type="EMBL" id="MFC4388700.1"/>
    </source>
</evidence>
<gene>
    <name evidence="3" type="ORF">ACFOZ1_12945</name>
</gene>
<dbReference type="RefSeq" id="WP_390199925.1">
    <property type="nucleotide sequence ID" value="NZ_JBHSDV010000004.1"/>
</dbReference>
<proteinExistence type="predicted"/>
<keyword evidence="2" id="KW-0732">Signal</keyword>
<feature type="chain" id="PRO_5045062500" evidence="2">
    <location>
        <begin position="24"/>
        <end position="53"/>
    </location>
</feature>
<protein>
    <submittedName>
        <fullName evidence="3">Uncharacterized protein</fullName>
    </submittedName>
</protein>
<dbReference type="PROSITE" id="PS51257">
    <property type="entry name" value="PROKAR_LIPOPROTEIN"/>
    <property type="match status" value="1"/>
</dbReference>
<evidence type="ECO:0000256" key="1">
    <source>
        <dbReference type="SAM" id="MobiDB-lite"/>
    </source>
</evidence>